<geneLocation type="mitochondrion" evidence="1"/>
<dbReference type="GeneID" id="63661389"/>
<dbReference type="AlphaFoldDB" id="A0A7T0Q5E2"/>
<keyword evidence="1" id="KW-0496">Mitochondrion</keyword>
<organism evidence="1">
    <name type="scientific">Strombidium cf. sulcatum</name>
    <dbReference type="NCBI Taxonomy" id="2793073"/>
    <lineage>
        <taxon>Eukaryota</taxon>
        <taxon>Sar</taxon>
        <taxon>Alveolata</taxon>
        <taxon>Ciliophora</taxon>
        <taxon>Intramacronucleata</taxon>
        <taxon>Spirotrichea</taxon>
        <taxon>Oligotrichia</taxon>
        <taxon>Strombidiidae</taxon>
        <taxon>Strombidium</taxon>
    </lineage>
</organism>
<protein>
    <submittedName>
        <fullName evidence="1">Uncharacterized protein</fullName>
    </submittedName>
</protein>
<proteinExistence type="predicted"/>
<gene>
    <name evidence="1" type="primary">orf_s7</name>
</gene>
<reference evidence="1" key="1">
    <citation type="submission" date="2020-05" db="EMBL/GenBank/DDBJ databases">
        <title>Characterization and comparative analysis of mitochondrial genomes of the highly differentiated ciliated protists shed light on the diversity and evolution of the linear molecular architecture.</title>
        <authorList>
            <person name="Zhang T."/>
            <person name="Li C."/>
            <person name="Zhang X."/>
            <person name="Wang C."/>
            <person name="Roger A.J."/>
            <person name="Song W."/>
            <person name="Gao F."/>
        </authorList>
    </citation>
    <scope>NUCLEOTIDE SEQUENCE</scope>
</reference>
<dbReference type="RefSeq" id="YP_010049563.1">
    <property type="nucleotide sequence ID" value="NC_054369.1"/>
</dbReference>
<evidence type="ECO:0000313" key="1">
    <source>
        <dbReference type="EMBL" id="QPL15968.1"/>
    </source>
</evidence>
<sequence length="135" mass="16149">METRKRFAYGLLLNRFGLNKKLSKFKQFYMKPKLLGDKKNSTKLITFNESIHNYVLSYKYFKFIESNLPVNFLPNYTFLNKLFLISKIFIFNNFVKTSFLNYFYALKYIINLPNLTNVTYAKKKLANNAVFFLIN</sequence>
<dbReference type="EMBL" id="MT471316">
    <property type="protein sequence ID" value="QPL15968.1"/>
    <property type="molecule type" value="Genomic_DNA"/>
</dbReference>
<name>A0A7T0Q5E2_9SPIT</name>
<accession>A0A7T0Q5E2</accession>